<feature type="transmembrane region" description="Helical" evidence="5">
    <location>
        <begin position="137"/>
        <end position="156"/>
    </location>
</feature>
<organism evidence="6 7">
    <name type="scientific">Cordylochernes scorpioides</name>
    <dbReference type="NCBI Taxonomy" id="51811"/>
    <lineage>
        <taxon>Eukaryota</taxon>
        <taxon>Metazoa</taxon>
        <taxon>Ecdysozoa</taxon>
        <taxon>Arthropoda</taxon>
        <taxon>Chelicerata</taxon>
        <taxon>Arachnida</taxon>
        <taxon>Pseudoscorpiones</taxon>
        <taxon>Cheliferoidea</taxon>
        <taxon>Chernetidae</taxon>
        <taxon>Cordylochernes</taxon>
    </lineage>
</organism>
<keyword evidence="2 5" id="KW-0812">Transmembrane</keyword>
<feature type="transmembrane region" description="Helical" evidence="5">
    <location>
        <begin position="246"/>
        <end position="267"/>
    </location>
</feature>
<keyword evidence="3 5" id="KW-1133">Transmembrane helix</keyword>
<dbReference type="PANTHER" id="PTHR11785:SF240">
    <property type="entry name" value="LD25378P"/>
    <property type="match status" value="1"/>
</dbReference>
<feature type="transmembrane region" description="Helical" evidence="5">
    <location>
        <begin position="50"/>
        <end position="74"/>
    </location>
</feature>
<evidence type="ECO:0000313" key="7">
    <source>
        <dbReference type="Proteomes" id="UP001235939"/>
    </source>
</evidence>
<feature type="transmembrane region" description="Helical" evidence="5">
    <location>
        <begin position="208"/>
        <end position="225"/>
    </location>
</feature>
<comment type="subcellular location">
    <subcellularLocation>
        <location evidence="1">Membrane</location>
        <topology evidence="1">Multi-pass membrane protein</topology>
    </subcellularLocation>
</comment>
<dbReference type="InterPro" id="IPR050598">
    <property type="entry name" value="AminoAcid_Transporter"/>
</dbReference>
<name>A0ABY6LCX7_9ARAC</name>
<feature type="transmembrane region" description="Helical" evidence="5">
    <location>
        <begin position="287"/>
        <end position="307"/>
    </location>
</feature>
<dbReference type="InterPro" id="IPR002293">
    <property type="entry name" value="AA/rel_permease1"/>
</dbReference>
<evidence type="ECO:0000256" key="3">
    <source>
        <dbReference type="ARBA" id="ARBA00022989"/>
    </source>
</evidence>
<protein>
    <submittedName>
        <fullName evidence="6">SLC7A6</fullName>
    </submittedName>
</protein>
<gene>
    <name evidence="6" type="ORF">LAZ67_16000083</name>
</gene>
<proteinExistence type="predicted"/>
<dbReference type="Proteomes" id="UP001235939">
    <property type="component" value="Chromosome 16"/>
</dbReference>
<evidence type="ECO:0000256" key="5">
    <source>
        <dbReference type="SAM" id="Phobius"/>
    </source>
</evidence>
<feature type="transmembrane region" description="Helical" evidence="5">
    <location>
        <begin position="427"/>
        <end position="446"/>
    </location>
</feature>
<evidence type="ECO:0000256" key="4">
    <source>
        <dbReference type="ARBA" id="ARBA00023136"/>
    </source>
</evidence>
<sequence>MVTQASSEGGGVKLKKELALLDGVSIIVGIIVGAGIFVSPKGVLIYSGSVGLSLIIWTLCGVLCIIGALCYAELGTFIPKSGGDYAYINEGFGPLFAFLYLWVALFIMMPTGNAIAALTFAQYILKPFTPDCDLDSNAVRSMAAAVVCLLTFVNCYNVKWTNKLQVIFTAAKVVALGIIIATGLYILFSGQGKSDNFTSAFKNTTTNPSLIAIALYQGLFSYSGWNYLNFVTEELKNPYKNLPRAIIISLLSVITIYVLTNVAYFAVLDPMEMINSDAVAVTFGEKTLAAFSWIMPLSVAMSTFGGLNGGIYTSSRLFFVGAREGHLPSSLATINIFYSTPAPSLIFLGIVTLVYLCTTQIYMLIEYTQFVESVFFMMSIGALLKLRWDYPNVERPIKVHIALPILFLIICLFLVILPIYGKPYQTCVALGLLLLGVPVYFLTIYWRNKPRWLYSTIVGLRDVQQSFSQVPLCDERPKCMSTFARLHAAYTNIGIQKLLMSVPEEVDDETDEPAPAVDS</sequence>
<feature type="transmembrane region" description="Helical" evidence="5">
    <location>
        <begin position="95"/>
        <end position="125"/>
    </location>
</feature>
<feature type="transmembrane region" description="Helical" evidence="5">
    <location>
        <begin position="168"/>
        <end position="188"/>
    </location>
</feature>
<dbReference type="Gene3D" id="1.20.1740.10">
    <property type="entry name" value="Amino acid/polyamine transporter I"/>
    <property type="match status" value="1"/>
</dbReference>
<feature type="transmembrane region" description="Helical" evidence="5">
    <location>
        <begin position="400"/>
        <end position="421"/>
    </location>
</feature>
<reference evidence="6 7" key="1">
    <citation type="submission" date="2022-01" db="EMBL/GenBank/DDBJ databases">
        <title>A chromosomal length assembly of Cordylochernes scorpioides.</title>
        <authorList>
            <person name="Zeh D."/>
            <person name="Zeh J."/>
        </authorList>
    </citation>
    <scope>NUCLEOTIDE SEQUENCE [LARGE SCALE GENOMIC DNA]</scope>
    <source>
        <strain evidence="6">IN4F17</strain>
        <tissue evidence="6">Whole Body</tissue>
    </source>
</reference>
<evidence type="ECO:0000313" key="6">
    <source>
        <dbReference type="EMBL" id="UYV78091.1"/>
    </source>
</evidence>
<accession>A0ABY6LCX7</accession>
<evidence type="ECO:0000256" key="2">
    <source>
        <dbReference type="ARBA" id="ARBA00022692"/>
    </source>
</evidence>
<feature type="transmembrane region" description="Helical" evidence="5">
    <location>
        <begin position="18"/>
        <end position="38"/>
    </location>
</feature>
<dbReference type="EMBL" id="CP092878">
    <property type="protein sequence ID" value="UYV78091.1"/>
    <property type="molecule type" value="Genomic_DNA"/>
</dbReference>
<dbReference type="PIRSF" id="PIRSF006060">
    <property type="entry name" value="AA_transporter"/>
    <property type="match status" value="1"/>
</dbReference>
<dbReference type="Pfam" id="PF13520">
    <property type="entry name" value="AA_permease_2"/>
    <property type="match status" value="1"/>
</dbReference>
<evidence type="ECO:0000256" key="1">
    <source>
        <dbReference type="ARBA" id="ARBA00004141"/>
    </source>
</evidence>
<feature type="transmembrane region" description="Helical" evidence="5">
    <location>
        <begin position="370"/>
        <end position="388"/>
    </location>
</feature>
<keyword evidence="7" id="KW-1185">Reference proteome</keyword>
<dbReference type="PANTHER" id="PTHR11785">
    <property type="entry name" value="AMINO ACID TRANSPORTER"/>
    <property type="match status" value="1"/>
</dbReference>
<keyword evidence="4 5" id="KW-0472">Membrane</keyword>